<evidence type="ECO:0000256" key="3">
    <source>
        <dbReference type="ARBA" id="ARBA00004980"/>
    </source>
</evidence>
<evidence type="ECO:0000256" key="12">
    <source>
        <dbReference type="ARBA" id="ARBA00023229"/>
    </source>
</evidence>
<dbReference type="Gene3D" id="3.40.50.970">
    <property type="match status" value="1"/>
</dbReference>
<dbReference type="InterPro" id="IPR020826">
    <property type="entry name" value="Transketolase_BS"/>
</dbReference>
<evidence type="ECO:0000313" key="15">
    <source>
        <dbReference type="EMBL" id="GAE45238.1"/>
    </source>
</evidence>
<keyword evidence="11" id="KW-0786">Thiamine pyrophosphate</keyword>
<feature type="domain" description="Transketolase-like pyrimidine-binding" evidence="13">
    <location>
        <begin position="2"/>
        <end position="69"/>
    </location>
</feature>
<dbReference type="InterPro" id="IPR009014">
    <property type="entry name" value="Transketo_C/PFOR_II"/>
</dbReference>
<evidence type="ECO:0000259" key="14">
    <source>
        <dbReference type="Pfam" id="PF02780"/>
    </source>
</evidence>
<keyword evidence="8" id="KW-0479">Metal-binding</keyword>
<dbReference type="GO" id="GO:0008661">
    <property type="term" value="F:1-deoxy-D-xylulose-5-phosphate synthase activity"/>
    <property type="evidence" value="ECO:0007669"/>
    <property type="project" value="UniProtKB-EC"/>
</dbReference>
<comment type="similarity">
    <text evidence="4">Belongs to the transketolase family. DXPS subfamily.</text>
</comment>
<dbReference type="EC" id="2.2.1.7" evidence="6"/>
<dbReference type="Pfam" id="PF02780">
    <property type="entry name" value="Transketolase_C"/>
    <property type="match status" value="1"/>
</dbReference>
<dbReference type="Pfam" id="PF02779">
    <property type="entry name" value="Transket_pyr"/>
    <property type="match status" value="1"/>
</dbReference>
<evidence type="ECO:0000256" key="5">
    <source>
        <dbReference type="ARBA" id="ARBA00011738"/>
    </source>
</evidence>
<comment type="cofactor">
    <cofactor evidence="2">
        <name>thiamine diphosphate</name>
        <dbReference type="ChEBI" id="CHEBI:58937"/>
    </cofactor>
</comment>
<dbReference type="UniPathway" id="UPA00064">
    <property type="reaction ID" value="UER00091"/>
</dbReference>
<gene>
    <name evidence="15" type="ORF">JCM21738_2019</name>
</gene>
<protein>
    <recommendedName>
        <fullName evidence="6">1-deoxy-D-xylulose-5-phosphate synthase</fullName>
        <ecNumber evidence="6">2.2.1.7</ecNumber>
    </recommendedName>
</protein>
<keyword evidence="16" id="KW-1185">Reference proteome</keyword>
<dbReference type="AlphaFoldDB" id="W4RMX4"/>
<evidence type="ECO:0000256" key="2">
    <source>
        <dbReference type="ARBA" id="ARBA00001964"/>
    </source>
</evidence>
<dbReference type="Gene3D" id="3.40.50.920">
    <property type="match status" value="1"/>
</dbReference>
<evidence type="ECO:0000313" key="16">
    <source>
        <dbReference type="Proteomes" id="UP000018949"/>
    </source>
</evidence>
<evidence type="ECO:0000256" key="9">
    <source>
        <dbReference type="ARBA" id="ARBA00022842"/>
    </source>
</evidence>
<organism evidence="15 16">
    <name type="scientific">Mesobacillus boroniphilus JCM 21738</name>
    <dbReference type="NCBI Taxonomy" id="1294265"/>
    <lineage>
        <taxon>Bacteria</taxon>
        <taxon>Bacillati</taxon>
        <taxon>Bacillota</taxon>
        <taxon>Bacilli</taxon>
        <taxon>Bacillales</taxon>
        <taxon>Bacillaceae</taxon>
        <taxon>Mesobacillus</taxon>
    </lineage>
</organism>
<dbReference type="GO" id="GO:0005829">
    <property type="term" value="C:cytosol"/>
    <property type="evidence" value="ECO:0007669"/>
    <property type="project" value="TreeGrafter"/>
</dbReference>
<keyword evidence="9" id="KW-0460">Magnesium</keyword>
<evidence type="ECO:0000256" key="7">
    <source>
        <dbReference type="ARBA" id="ARBA00022679"/>
    </source>
</evidence>
<evidence type="ECO:0000256" key="10">
    <source>
        <dbReference type="ARBA" id="ARBA00022977"/>
    </source>
</evidence>
<sequence>MNVFIGIDRAGLVGADGETHQGVFDIAFLRHLPNMVLMMPKDENEGQHMVYTAIKYDEGPIAMRYPRGNGLGVPMDEELKEIPIGTWEVLREGEDAAILTFGTTIPMAMEAAEILAKQGVSVKVVNTRFIKPLDEEMLAGIMKDNMPILTIEEAVLQGGFGSFVLETSHDLGYQHVEIDRMGIPDQFIEHGSVDKLLEEIGMTTEDVVLRMQKLARQKQKRA</sequence>
<evidence type="ECO:0000256" key="8">
    <source>
        <dbReference type="ARBA" id="ARBA00022723"/>
    </source>
</evidence>
<dbReference type="SUPFAM" id="SSF52518">
    <property type="entry name" value="Thiamin diphosphate-binding fold (THDP-binding)"/>
    <property type="match status" value="1"/>
</dbReference>
<evidence type="ECO:0000259" key="13">
    <source>
        <dbReference type="Pfam" id="PF02779"/>
    </source>
</evidence>
<keyword evidence="10" id="KW-0784">Thiamine biosynthesis</keyword>
<dbReference type="SUPFAM" id="SSF52922">
    <property type="entry name" value="TK C-terminal domain-like"/>
    <property type="match status" value="1"/>
</dbReference>
<dbReference type="EMBL" id="BAUW01000019">
    <property type="protein sequence ID" value="GAE45238.1"/>
    <property type="molecule type" value="Genomic_DNA"/>
</dbReference>
<dbReference type="InterPro" id="IPR029061">
    <property type="entry name" value="THDP-binding"/>
</dbReference>
<reference evidence="15 16" key="1">
    <citation type="submission" date="2013-12" db="EMBL/GenBank/DDBJ databases">
        <title>NBRP : Genome information of microbial organism related human and environment.</title>
        <authorList>
            <person name="Hattori M."/>
            <person name="Oshima K."/>
            <person name="Inaba H."/>
            <person name="Suda W."/>
            <person name="Sakamoto M."/>
            <person name="Iino T."/>
            <person name="Kitahara M."/>
            <person name="Oshida Y."/>
            <person name="Iida T."/>
            <person name="Kudo T."/>
            <person name="Itoh T."/>
            <person name="Ahmed I."/>
            <person name="Ohkuma M."/>
        </authorList>
    </citation>
    <scope>NUCLEOTIDE SEQUENCE [LARGE SCALE GENOMIC DNA]</scope>
    <source>
        <strain evidence="15 16">JCM 21738</strain>
    </source>
</reference>
<dbReference type="PANTHER" id="PTHR43322:SF5">
    <property type="entry name" value="1-DEOXY-D-XYLULOSE-5-PHOSPHATE SYNTHASE, CHLOROPLASTIC"/>
    <property type="match status" value="1"/>
</dbReference>
<dbReference type="PANTHER" id="PTHR43322">
    <property type="entry name" value="1-D-DEOXYXYLULOSE 5-PHOSPHATE SYNTHASE-RELATED"/>
    <property type="match status" value="1"/>
</dbReference>
<keyword evidence="12" id="KW-0414">Isoprene biosynthesis</keyword>
<dbReference type="GO" id="GO:0016114">
    <property type="term" value="P:terpenoid biosynthetic process"/>
    <property type="evidence" value="ECO:0007669"/>
    <property type="project" value="InterPro"/>
</dbReference>
<dbReference type="Proteomes" id="UP000018949">
    <property type="component" value="Unassembled WGS sequence"/>
</dbReference>
<feature type="domain" description="Transketolase C-terminal" evidence="14">
    <location>
        <begin position="85"/>
        <end position="207"/>
    </location>
</feature>
<comment type="pathway">
    <text evidence="3">Metabolic intermediate biosynthesis; 1-deoxy-D-xylulose 5-phosphate biosynthesis; 1-deoxy-D-xylulose 5-phosphate from D-glyceraldehyde 3-phosphate and pyruvate: step 1/1.</text>
</comment>
<name>W4RMX4_9BACI</name>
<dbReference type="InterPro" id="IPR005477">
    <property type="entry name" value="Dxylulose-5-P_synthase"/>
</dbReference>
<dbReference type="InterPro" id="IPR033248">
    <property type="entry name" value="Transketolase_C"/>
</dbReference>
<evidence type="ECO:0000256" key="6">
    <source>
        <dbReference type="ARBA" id="ARBA00013150"/>
    </source>
</evidence>
<evidence type="ECO:0000256" key="11">
    <source>
        <dbReference type="ARBA" id="ARBA00023052"/>
    </source>
</evidence>
<comment type="subunit">
    <text evidence="5">Homodimer.</text>
</comment>
<accession>W4RMX4</accession>
<dbReference type="InterPro" id="IPR005475">
    <property type="entry name" value="Transketolase-like_Pyr-bd"/>
</dbReference>
<comment type="caution">
    <text evidence="15">The sequence shown here is derived from an EMBL/GenBank/DDBJ whole genome shotgun (WGS) entry which is preliminary data.</text>
</comment>
<keyword evidence="7" id="KW-0808">Transferase</keyword>
<dbReference type="PROSITE" id="PS00802">
    <property type="entry name" value="TRANSKETOLASE_2"/>
    <property type="match status" value="1"/>
</dbReference>
<evidence type="ECO:0000256" key="1">
    <source>
        <dbReference type="ARBA" id="ARBA00001946"/>
    </source>
</evidence>
<evidence type="ECO:0000256" key="4">
    <source>
        <dbReference type="ARBA" id="ARBA00011081"/>
    </source>
</evidence>
<comment type="cofactor">
    <cofactor evidence="1">
        <name>Mg(2+)</name>
        <dbReference type="ChEBI" id="CHEBI:18420"/>
    </cofactor>
</comment>
<dbReference type="GO" id="GO:0009228">
    <property type="term" value="P:thiamine biosynthetic process"/>
    <property type="evidence" value="ECO:0007669"/>
    <property type="project" value="UniProtKB-KW"/>
</dbReference>
<proteinExistence type="inferred from homology"/>
<dbReference type="GO" id="GO:0019288">
    <property type="term" value="P:isopentenyl diphosphate biosynthetic process, methylerythritol 4-phosphate pathway"/>
    <property type="evidence" value="ECO:0007669"/>
    <property type="project" value="TreeGrafter"/>
</dbReference>
<dbReference type="eggNOG" id="COG1154">
    <property type="taxonomic scope" value="Bacteria"/>
</dbReference>
<dbReference type="GO" id="GO:0046872">
    <property type="term" value="F:metal ion binding"/>
    <property type="evidence" value="ECO:0007669"/>
    <property type="project" value="UniProtKB-KW"/>
</dbReference>
<dbReference type="FunFam" id="3.40.50.920:FF:000002">
    <property type="entry name" value="1-deoxy-D-xylulose-5-phosphate synthase"/>
    <property type="match status" value="1"/>
</dbReference>